<dbReference type="Pfam" id="PF16732">
    <property type="entry name" value="ComP_DUS"/>
    <property type="match status" value="1"/>
</dbReference>
<dbReference type="Pfam" id="PF07963">
    <property type="entry name" value="N_methyl"/>
    <property type="match status" value="1"/>
</dbReference>
<dbReference type="OrthoDB" id="5296638at2"/>
<gene>
    <name evidence="3" type="ORF">A1355_22715</name>
</gene>
<protein>
    <submittedName>
        <fullName evidence="3">Pilus assembly protein PilE</fullName>
    </submittedName>
</protein>
<dbReference type="PANTHER" id="PTHR30093:SF47">
    <property type="entry name" value="TYPE IV PILUS NON-CORE MINOR PILIN PILE"/>
    <property type="match status" value="1"/>
</dbReference>
<evidence type="ECO:0000313" key="4">
    <source>
        <dbReference type="Proteomes" id="UP000077628"/>
    </source>
</evidence>
<dbReference type="GO" id="GO:0015627">
    <property type="term" value="C:type II protein secretion system complex"/>
    <property type="evidence" value="ECO:0007669"/>
    <property type="project" value="InterPro"/>
</dbReference>
<dbReference type="GO" id="GO:0043683">
    <property type="term" value="P:type IV pilus assembly"/>
    <property type="evidence" value="ECO:0007669"/>
    <property type="project" value="InterPro"/>
</dbReference>
<dbReference type="InterPro" id="IPR031982">
    <property type="entry name" value="PilE-like"/>
</dbReference>
<dbReference type="InterPro" id="IPR012902">
    <property type="entry name" value="N_methyl_site"/>
</dbReference>
<keyword evidence="2" id="KW-0812">Transmembrane</keyword>
<dbReference type="PRINTS" id="PR00813">
    <property type="entry name" value="BCTERIALGSPG"/>
</dbReference>
<name>A0A177NY73_9GAMM</name>
<dbReference type="EMBL" id="LUUK01000083">
    <property type="protein sequence ID" value="OAI22139.1"/>
    <property type="molecule type" value="Genomic_DNA"/>
</dbReference>
<comment type="caution">
    <text evidence="3">The sequence shown here is derived from an EMBL/GenBank/DDBJ whole genome shotgun (WGS) entry which is preliminary data.</text>
</comment>
<dbReference type="Proteomes" id="UP000077628">
    <property type="component" value="Unassembled WGS sequence"/>
</dbReference>
<dbReference type="Gene3D" id="3.30.700.10">
    <property type="entry name" value="Glycoprotein, Type 4 Pilin"/>
    <property type="match status" value="1"/>
</dbReference>
<sequence>MNRQQAFTLIELMIAVAIVGILAAIAIPAYQDSVMKSHRADAKGALLGLASALEKHFTTNNSYCDAGGSGGADACGSSAVNDTGSPSPTVFASQSPATGTAYYLLTLSAATATTYTIQAAPTGTQASDKCGTLILDNLNQKTVSGATLDAATCWNR</sequence>
<keyword evidence="1" id="KW-0488">Methylation</keyword>
<dbReference type="AlphaFoldDB" id="A0A177NY73"/>
<dbReference type="InterPro" id="IPR000983">
    <property type="entry name" value="Bac_GSPG_pilin"/>
</dbReference>
<keyword evidence="4" id="KW-1185">Reference proteome</keyword>
<reference evidence="4" key="1">
    <citation type="submission" date="2016-03" db="EMBL/GenBank/DDBJ databases">
        <authorList>
            <person name="Heylen K."/>
            <person name="De Vos P."/>
            <person name="Vekeman B."/>
        </authorList>
    </citation>
    <scope>NUCLEOTIDE SEQUENCE [LARGE SCALE GENOMIC DNA]</scope>
    <source>
        <strain evidence="4">R-45383</strain>
    </source>
</reference>
<evidence type="ECO:0000313" key="3">
    <source>
        <dbReference type="EMBL" id="OAI22139.1"/>
    </source>
</evidence>
<dbReference type="SUPFAM" id="SSF54523">
    <property type="entry name" value="Pili subunits"/>
    <property type="match status" value="1"/>
</dbReference>
<accession>A0A177NY73</accession>
<dbReference type="InterPro" id="IPR045584">
    <property type="entry name" value="Pilin-like"/>
</dbReference>
<keyword evidence="2" id="KW-0472">Membrane</keyword>
<feature type="transmembrane region" description="Helical" evidence="2">
    <location>
        <begin position="6"/>
        <end position="30"/>
    </location>
</feature>
<evidence type="ECO:0000256" key="2">
    <source>
        <dbReference type="SAM" id="Phobius"/>
    </source>
</evidence>
<dbReference type="GO" id="GO:0015628">
    <property type="term" value="P:protein secretion by the type II secretion system"/>
    <property type="evidence" value="ECO:0007669"/>
    <property type="project" value="InterPro"/>
</dbReference>
<evidence type="ECO:0000256" key="1">
    <source>
        <dbReference type="ARBA" id="ARBA00022481"/>
    </source>
</evidence>
<dbReference type="RefSeq" id="WP_064026621.1">
    <property type="nucleotide sequence ID" value="NZ_LUUK01000083.1"/>
</dbReference>
<dbReference type="STRING" id="702114.A1355_22715"/>
<dbReference type="PANTHER" id="PTHR30093">
    <property type="entry name" value="GENERAL SECRETION PATHWAY PROTEIN G"/>
    <property type="match status" value="1"/>
</dbReference>
<organism evidence="3 4">
    <name type="scientific">Methylomonas koyamae</name>
    <dbReference type="NCBI Taxonomy" id="702114"/>
    <lineage>
        <taxon>Bacteria</taxon>
        <taxon>Pseudomonadati</taxon>
        <taxon>Pseudomonadota</taxon>
        <taxon>Gammaproteobacteria</taxon>
        <taxon>Methylococcales</taxon>
        <taxon>Methylococcaceae</taxon>
        <taxon>Methylomonas</taxon>
    </lineage>
</organism>
<keyword evidence="2" id="KW-1133">Transmembrane helix</keyword>
<proteinExistence type="predicted"/>
<dbReference type="NCBIfam" id="TIGR02532">
    <property type="entry name" value="IV_pilin_GFxxxE"/>
    <property type="match status" value="1"/>
</dbReference>